<name>A0AAE4CCG4_9ACTN</name>
<keyword evidence="1" id="KW-0732">Signal</keyword>
<dbReference type="AlphaFoldDB" id="A0AAE4CCG4"/>
<sequence>MKRQLSVVVAGTLVAALVAAPAEAAPSALTTDVEPTAVLGEDNLPHPLAEQREAERTEALEKLIAGTTTTERRNGSEVIRLGGNRFVEYRKKETKTDPVLTFLVEFGDRIYPRAGGTPGPLHNAIPEPDRVWDGGATDDNTTIWEPDFSPAHYEDLLFAKN</sequence>
<evidence type="ECO:0000256" key="1">
    <source>
        <dbReference type="SAM" id="SignalP"/>
    </source>
</evidence>
<accession>A0AAE4CCG4</accession>
<feature type="chain" id="PRO_5042113633" description="Peptidase M6-like domain-containing protein" evidence="1">
    <location>
        <begin position="25"/>
        <end position="161"/>
    </location>
</feature>
<protein>
    <recommendedName>
        <fullName evidence="2">Peptidase M6-like domain-containing protein</fullName>
    </recommendedName>
</protein>
<dbReference type="Proteomes" id="UP001183643">
    <property type="component" value="Unassembled WGS sequence"/>
</dbReference>
<dbReference type="GO" id="GO:0008233">
    <property type="term" value="F:peptidase activity"/>
    <property type="evidence" value="ECO:0007669"/>
    <property type="project" value="InterPro"/>
</dbReference>
<dbReference type="EMBL" id="JAVDYB010000001">
    <property type="protein sequence ID" value="MDR7279596.1"/>
    <property type="molecule type" value="Genomic_DNA"/>
</dbReference>
<evidence type="ECO:0000313" key="4">
    <source>
        <dbReference type="Proteomes" id="UP001183643"/>
    </source>
</evidence>
<evidence type="ECO:0000313" key="3">
    <source>
        <dbReference type="EMBL" id="MDR7279596.1"/>
    </source>
</evidence>
<dbReference type="Pfam" id="PF05547">
    <property type="entry name" value="Peptidase_M6"/>
    <property type="match status" value="1"/>
</dbReference>
<organism evidence="3 4">
    <name type="scientific">Catenuloplanes atrovinosus</name>
    <dbReference type="NCBI Taxonomy" id="137266"/>
    <lineage>
        <taxon>Bacteria</taxon>
        <taxon>Bacillati</taxon>
        <taxon>Actinomycetota</taxon>
        <taxon>Actinomycetes</taxon>
        <taxon>Micromonosporales</taxon>
        <taxon>Micromonosporaceae</taxon>
        <taxon>Catenuloplanes</taxon>
    </lineage>
</organism>
<dbReference type="InterPro" id="IPR008757">
    <property type="entry name" value="Peptidase_M6-like_domain"/>
</dbReference>
<evidence type="ECO:0000259" key="2">
    <source>
        <dbReference type="Pfam" id="PF05547"/>
    </source>
</evidence>
<comment type="caution">
    <text evidence="3">The sequence shown here is derived from an EMBL/GenBank/DDBJ whole genome shotgun (WGS) entry which is preliminary data.</text>
</comment>
<reference evidence="3" key="1">
    <citation type="submission" date="2023-07" db="EMBL/GenBank/DDBJ databases">
        <title>Sequencing the genomes of 1000 actinobacteria strains.</title>
        <authorList>
            <person name="Klenk H.-P."/>
        </authorList>
    </citation>
    <scope>NUCLEOTIDE SEQUENCE</scope>
    <source>
        <strain evidence="3">DSM 44707</strain>
    </source>
</reference>
<keyword evidence="4" id="KW-1185">Reference proteome</keyword>
<dbReference type="GO" id="GO:0006508">
    <property type="term" value="P:proteolysis"/>
    <property type="evidence" value="ECO:0007669"/>
    <property type="project" value="InterPro"/>
</dbReference>
<feature type="domain" description="Peptidase M6-like" evidence="2">
    <location>
        <begin position="92"/>
        <end position="160"/>
    </location>
</feature>
<gene>
    <name evidence="3" type="ORF">J2S41_006374</name>
</gene>
<proteinExistence type="predicted"/>
<feature type="signal peptide" evidence="1">
    <location>
        <begin position="1"/>
        <end position="24"/>
    </location>
</feature>